<reference evidence="2 3" key="1">
    <citation type="submission" date="2020-04" db="EMBL/GenBank/DDBJ databases">
        <title>Luteolibacter sp. G-1-1-1 isolated from soil.</title>
        <authorList>
            <person name="Dahal R.H."/>
        </authorList>
    </citation>
    <scope>NUCLEOTIDE SEQUENCE [LARGE SCALE GENOMIC DNA]</scope>
    <source>
        <strain evidence="2 3">G-1-1-1</strain>
    </source>
</reference>
<organism evidence="2 3">
    <name type="scientific">Luteolibacter luteus</name>
    <dbReference type="NCBI Taxonomy" id="2728835"/>
    <lineage>
        <taxon>Bacteria</taxon>
        <taxon>Pseudomonadati</taxon>
        <taxon>Verrucomicrobiota</taxon>
        <taxon>Verrucomicrobiia</taxon>
        <taxon>Verrucomicrobiales</taxon>
        <taxon>Verrucomicrobiaceae</taxon>
        <taxon>Luteolibacter</taxon>
    </lineage>
</organism>
<dbReference type="Proteomes" id="UP000501812">
    <property type="component" value="Chromosome"/>
</dbReference>
<feature type="transmembrane region" description="Helical" evidence="1">
    <location>
        <begin position="204"/>
        <end position="223"/>
    </location>
</feature>
<proteinExistence type="predicted"/>
<dbReference type="InterPro" id="IPR024464">
    <property type="entry name" value="DUF2391"/>
</dbReference>
<keyword evidence="1" id="KW-0472">Membrane</keyword>
<sequence>MFSLPLLYTMEVWWTGFVLHPGRILLYILATFILLILYNRFAGLRRDASIVEVAIDSVEEMGIGVVIAAAILWITGRIDSGMDLSEISGKITMEAMTVAIGVSVGTAQLGADDDGDEGLSGDDGRGSEGYLPQAAIALCGAVLFAANVAPTEEIQVIAMESRPGNLLLLALCSLALGGLVLHFAEIQGHHLHVARDSFLASARGVITTYAVALTAGAACLFFFGQFDGQPLRMILAQTIVIGVPAVLGASAGRLLLQVRPPGA</sequence>
<dbReference type="EMBL" id="CP051774">
    <property type="protein sequence ID" value="QJE99298.1"/>
    <property type="molecule type" value="Genomic_DNA"/>
</dbReference>
<evidence type="ECO:0000313" key="2">
    <source>
        <dbReference type="EMBL" id="QJE99298.1"/>
    </source>
</evidence>
<gene>
    <name evidence="2" type="ORF">HHL09_16710</name>
</gene>
<dbReference type="Pfam" id="PF09622">
    <property type="entry name" value="DUF2391"/>
    <property type="match status" value="1"/>
</dbReference>
<feature type="transmembrane region" description="Helical" evidence="1">
    <location>
        <begin position="166"/>
        <end position="184"/>
    </location>
</feature>
<dbReference type="NCBIfam" id="TIGR02587">
    <property type="entry name" value="TIGR02587 family membrane protein"/>
    <property type="match status" value="1"/>
</dbReference>
<dbReference type="AlphaFoldDB" id="A0A858RS80"/>
<name>A0A858RS80_9BACT</name>
<evidence type="ECO:0000256" key="1">
    <source>
        <dbReference type="SAM" id="Phobius"/>
    </source>
</evidence>
<feature type="transmembrane region" description="Helical" evidence="1">
    <location>
        <begin position="50"/>
        <end position="74"/>
    </location>
</feature>
<dbReference type="KEGG" id="luo:HHL09_16710"/>
<keyword evidence="1" id="KW-1133">Transmembrane helix</keyword>
<evidence type="ECO:0000313" key="3">
    <source>
        <dbReference type="Proteomes" id="UP000501812"/>
    </source>
</evidence>
<feature type="transmembrane region" description="Helical" evidence="1">
    <location>
        <begin position="129"/>
        <end position="146"/>
    </location>
</feature>
<protein>
    <submittedName>
        <fullName evidence="2">TIGR02587 family membrane protein</fullName>
    </submittedName>
</protein>
<feature type="transmembrane region" description="Helical" evidence="1">
    <location>
        <begin position="235"/>
        <end position="256"/>
    </location>
</feature>
<feature type="transmembrane region" description="Helical" evidence="1">
    <location>
        <begin position="12"/>
        <end position="38"/>
    </location>
</feature>
<keyword evidence="1" id="KW-0812">Transmembrane</keyword>
<keyword evidence="3" id="KW-1185">Reference proteome</keyword>
<accession>A0A858RS80</accession>
<dbReference type="InterPro" id="IPR013416">
    <property type="entry name" value="CHP02587_IM"/>
</dbReference>